<feature type="transmembrane region" description="Helical" evidence="1">
    <location>
        <begin position="63"/>
        <end position="89"/>
    </location>
</feature>
<evidence type="ECO:0000313" key="2">
    <source>
        <dbReference type="EMBL" id="ESQ89475.1"/>
    </source>
</evidence>
<evidence type="ECO:0000256" key="1">
    <source>
        <dbReference type="SAM" id="Phobius"/>
    </source>
</evidence>
<organism evidence="2 3">
    <name type="scientific">Asticcacaulis benevestitus DSM 16100 = ATCC BAA-896</name>
    <dbReference type="NCBI Taxonomy" id="1121022"/>
    <lineage>
        <taxon>Bacteria</taxon>
        <taxon>Pseudomonadati</taxon>
        <taxon>Pseudomonadota</taxon>
        <taxon>Alphaproteobacteria</taxon>
        <taxon>Caulobacterales</taxon>
        <taxon>Caulobacteraceae</taxon>
        <taxon>Asticcacaulis</taxon>
    </lineage>
</organism>
<protein>
    <recommendedName>
        <fullName evidence="4">Glycerophosphoryl diester phosphodiesterase membrane domain-containing protein</fullName>
    </recommendedName>
</protein>
<dbReference type="OrthoDB" id="7172560at2"/>
<keyword evidence="1" id="KW-0812">Transmembrane</keyword>
<feature type="transmembrane region" description="Helical" evidence="1">
    <location>
        <begin position="172"/>
        <end position="193"/>
    </location>
</feature>
<sequence>MTFSSSIAFSRFFKLLSENFPLIFLLGLLSYVLPDLALSFIGNIYADIDDAYNNVFTSITSSWVGLVVVLLGIFLYLLNISMVTEVAILRAVGKTPRINQIIASALHNALPILAISILSALWIGLGFIALIIPGIILSLGLSVVIPCYVGERHLGVIGALKRSLFLTRNHRGSIFLIGLLSGIVVAILTGMVAGSMQMSLLPHTILTPLTTAATDILGVFGNVLYAAIYVTLRESKDKRDPEQTASVFE</sequence>
<dbReference type="EMBL" id="AWGB01000029">
    <property type="protein sequence ID" value="ESQ89475.1"/>
    <property type="molecule type" value="Genomic_DNA"/>
</dbReference>
<keyword evidence="1" id="KW-1133">Transmembrane helix</keyword>
<gene>
    <name evidence="2" type="ORF">ABENE_13935</name>
</gene>
<reference evidence="2 3" key="1">
    <citation type="journal article" date="2014" name="Nature">
        <title>Sequential evolution of bacterial morphology by co-option of a developmental regulator.</title>
        <authorList>
            <person name="Jiang C."/>
            <person name="Brown P.J."/>
            <person name="Ducret A."/>
            <person name="Brun Y.V."/>
        </authorList>
    </citation>
    <scope>NUCLEOTIDE SEQUENCE [LARGE SCALE GENOMIC DNA]</scope>
    <source>
        <strain evidence="2 3">DSM 16100</strain>
    </source>
</reference>
<dbReference type="AlphaFoldDB" id="V4PV71"/>
<dbReference type="STRING" id="1121022.GCA_000376105_03299"/>
<keyword evidence="3" id="KW-1185">Reference proteome</keyword>
<evidence type="ECO:0008006" key="4">
    <source>
        <dbReference type="Google" id="ProtNLM"/>
    </source>
</evidence>
<feature type="transmembrane region" description="Helical" evidence="1">
    <location>
        <begin position="101"/>
        <end position="122"/>
    </location>
</feature>
<feature type="transmembrane region" description="Helical" evidence="1">
    <location>
        <begin position="128"/>
        <end position="151"/>
    </location>
</feature>
<proteinExistence type="predicted"/>
<dbReference type="eggNOG" id="COG5523">
    <property type="taxonomic scope" value="Bacteria"/>
</dbReference>
<accession>V4PV71</accession>
<dbReference type="RefSeq" id="WP_018082972.1">
    <property type="nucleotide sequence ID" value="NZ_AQWM01000021.1"/>
</dbReference>
<comment type="caution">
    <text evidence="2">The sequence shown here is derived from an EMBL/GenBank/DDBJ whole genome shotgun (WGS) entry which is preliminary data.</text>
</comment>
<dbReference type="PATRIC" id="fig|1121022.4.peg.2836"/>
<evidence type="ECO:0000313" key="3">
    <source>
        <dbReference type="Proteomes" id="UP000017837"/>
    </source>
</evidence>
<keyword evidence="1" id="KW-0472">Membrane</keyword>
<dbReference type="Proteomes" id="UP000017837">
    <property type="component" value="Unassembled WGS sequence"/>
</dbReference>
<name>V4PV71_9CAUL</name>
<feature type="transmembrane region" description="Helical" evidence="1">
    <location>
        <begin position="205"/>
        <end position="230"/>
    </location>
</feature>